<protein>
    <submittedName>
        <fullName evidence="2">Uncharacterized protein</fullName>
    </submittedName>
</protein>
<gene>
    <name evidence="2" type="ORF">R3P38DRAFT_2810453</name>
</gene>
<reference evidence="2 3" key="1">
    <citation type="journal article" date="2024" name="J Genomics">
        <title>Draft genome sequencing and assembly of Favolaschia claudopus CIRM-BRFM 2984 isolated from oak limbs.</title>
        <authorList>
            <person name="Navarro D."/>
            <person name="Drula E."/>
            <person name="Chaduli D."/>
            <person name="Cazenave R."/>
            <person name="Ahrendt S."/>
            <person name="Wang J."/>
            <person name="Lipzen A."/>
            <person name="Daum C."/>
            <person name="Barry K."/>
            <person name="Grigoriev I.V."/>
            <person name="Favel A."/>
            <person name="Rosso M.N."/>
            <person name="Martin F."/>
        </authorList>
    </citation>
    <scope>NUCLEOTIDE SEQUENCE [LARGE SCALE GENOMIC DNA]</scope>
    <source>
        <strain evidence="2 3">CIRM-BRFM 2984</strain>
    </source>
</reference>
<proteinExistence type="predicted"/>
<evidence type="ECO:0000313" key="2">
    <source>
        <dbReference type="EMBL" id="KAK6977271.1"/>
    </source>
</evidence>
<feature type="region of interest" description="Disordered" evidence="1">
    <location>
        <begin position="189"/>
        <end position="235"/>
    </location>
</feature>
<sequence>MAPRSALIEASNLILEAERDFQRVLALRDSLPAAVIHSTLSTFAAAASDFKLFAQSLQHPSNEKVVNALTAASNAMRDEYKISKFKIPTSQLGAIDRMLNNYHNAKNSKRDKAAAAIKGHRAKAQVQQVLSRVRRMPPGPELSSIMQDVTKIIYGINQLQMDLDKDEGRINPLYIAAMGANYRAGGSSLPPGLSFQKNSAPKGKNDTHGQDNCPVKPKDGIPAGKAPQDDGKSVRIIDDPVPEDMFKNVRKVPGKGPKAKNSDTSSTCPDEDEKMVPAEPLMPALSLNPVSNRSNKRARTEPDDVDLDYEPKVPDTMDKDLIAIMHSDDVNKTWKVSQNQLKHLDAQGFKARERYLRRNMAAASFKYRYWLRAYEEMDDQLEQLMKIHHADNEDPIMRPANSATHKPSTLSVPYCIVPTSSDFPQYLGHLRSSVRPFFRAQNSKNRTPIVQFYFNFSSTSSRRGSLFVNDSIAVTAYMLLEVLIPLDILRL</sequence>
<name>A0AAV9ZAS2_9AGAR</name>
<dbReference type="Proteomes" id="UP001362999">
    <property type="component" value="Unassembled WGS sequence"/>
</dbReference>
<accession>A0AAV9ZAS2</accession>
<comment type="caution">
    <text evidence="2">The sequence shown here is derived from an EMBL/GenBank/DDBJ whole genome shotgun (WGS) entry which is preliminary data.</text>
</comment>
<organism evidence="2 3">
    <name type="scientific">Favolaschia claudopus</name>
    <dbReference type="NCBI Taxonomy" id="2862362"/>
    <lineage>
        <taxon>Eukaryota</taxon>
        <taxon>Fungi</taxon>
        <taxon>Dikarya</taxon>
        <taxon>Basidiomycota</taxon>
        <taxon>Agaricomycotina</taxon>
        <taxon>Agaricomycetes</taxon>
        <taxon>Agaricomycetidae</taxon>
        <taxon>Agaricales</taxon>
        <taxon>Marasmiineae</taxon>
        <taxon>Mycenaceae</taxon>
        <taxon>Favolaschia</taxon>
    </lineage>
</organism>
<evidence type="ECO:0000313" key="3">
    <source>
        <dbReference type="Proteomes" id="UP001362999"/>
    </source>
</evidence>
<dbReference type="AlphaFoldDB" id="A0AAV9ZAS2"/>
<feature type="region of interest" description="Disordered" evidence="1">
    <location>
        <begin position="248"/>
        <end position="312"/>
    </location>
</feature>
<keyword evidence="3" id="KW-1185">Reference proteome</keyword>
<dbReference type="EMBL" id="JAWWNJ010000170">
    <property type="protein sequence ID" value="KAK6977271.1"/>
    <property type="molecule type" value="Genomic_DNA"/>
</dbReference>
<evidence type="ECO:0000256" key="1">
    <source>
        <dbReference type="SAM" id="MobiDB-lite"/>
    </source>
</evidence>